<dbReference type="Proteomes" id="UP000578819">
    <property type="component" value="Unassembled WGS sequence"/>
</dbReference>
<evidence type="ECO:0000259" key="2">
    <source>
        <dbReference type="Pfam" id="PF13845"/>
    </source>
</evidence>
<name>A0A7W7WMW5_9ACTN</name>
<dbReference type="InterPro" id="IPR026004">
    <property type="entry name" value="Septum_form"/>
</dbReference>
<sequence>MRRSAAASIVMFLVAASLTVGCGPESPKSASASASFIPTAGVCHKIARQVEPYAPINCAESHEVETFHVGAFAGEDASPTRPPTDGSPVRLRAYAACDVQASSFVGGNWREARLLLRVVLPSTAAWTAGQRWFRCDLSEVGAAFDPHPVPRAGTLVSALSTPSSLRHNCYVAGLEAGQLSRMFPMSCTEPHNTEFAGVWTAPAGPYAELPDDAMLDGCLSKIADFADLPNDDDMAARSGALYFPPEEISWTAGDRGVRCFLWLEERTVSKSLKSVGVKDFPIPRD</sequence>
<organism evidence="3 4">
    <name type="scientific">Micromonospora polyrhachis</name>
    <dbReference type="NCBI Taxonomy" id="1282883"/>
    <lineage>
        <taxon>Bacteria</taxon>
        <taxon>Bacillati</taxon>
        <taxon>Actinomycetota</taxon>
        <taxon>Actinomycetes</taxon>
        <taxon>Micromonosporales</taxon>
        <taxon>Micromonosporaceae</taxon>
        <taxon>Micromonospora</taxon>
    </lineage>
</organism>
<reference evidence="3 4" key="1">
    <citation type="submission" date="2020-08" db="EMBL/GenBank/DDBJ databases">
        <title>Sequencing the genomes of 1000 actinobacteria strains.</title>
        <authorList>
            <person name="Klenk H.-P."/>
        </authorList>
    </citation>
    <scope>NUCLEOTIDE SEQUENCE [LARGE SCALE GENOMIC DNA]</scope>
    <source>
        <strain evidence="3 4">DSM 45886</strain>
    </source>
</reference>
<feature type="signal peptide" evidence="1">
    <location>
        <begin position="1"/>
        <end position="22"/>
    </location>
</feature>
<gene>
    <name evidence="3" type="ORF">FHR38_000632</name>
</gene>
<accession>A0A7W7WMW5</accession>
<evidence type="ECO:0000313" key="4">
    <source>
        <dbReference type="Proteomes" id="UP000578819"/>
    </source>
</evidence>
<evidence type="ECO:0000256" key="1">
    <source>
        <dbReference type="SAM" id="SignalP"/>
    </source>
</evidence>
<dbReference type="AlphaFoldDB" id="A0A7W7WMW5"/>
<evidence type="ECO:0000313" key="3">
    <source>
        <dbReference type="EMBL" id="MBB4956899.1"/>
    </source>
</evidence>
<feature type="chain" id="PRO_5039544920" description="Septum formation-related domain-containing protein" evidence="1">
    <location>
        <begin position="23"/>
        <end position="285"/>
    </location>
</feature>
<keyword evidence="4" id="KW-1185">Reference proteome</keyword>
<dbReference type="PROSITE" id="PS51257">
    <property type="entry name" value="PROKAR_LIPOPROTEIN"/>
    <property type="match status" value="1"/>
</dbReference>
<protein>
    <recommendedName>
        <fullName evidence="2">Septum formation-related domain-containing protein</fullName>
    </recommendedName>
</protein>
<dbReference type="Pfam" id="PF13845">
    <property type="entry name" value="Septum_form"/>
    <property type="match status" value="1"/>
</dbReference>
<comment type="caution">
    <text evidence="3">The sequence shown here is derived from an EMBL/GenBank/DDBJ whole genome shotgun (WGS) entry which is preliminary data.</text>
</comment>
<dbReference type="RefSeq" id="WP_184532591.1">
    <property type="nucleotide sequence ID" value="NZ_JACHJW010000001.1"/>
</dbReference>
<proteinExistence type="predicted"/>
<keyword evidence="1" id="KW-0732">Signal</keyword>
<feature type="domain" description="Septum formation-related" evidence="2">
    <location>
        <begin position="40"/>
        <end position="259"/>
    </location>
</feature>
<dbReference type="EMBL" id="JACHJW010000001">
    <property type="protein sequence ID" value="MBB4956899.1"/>
    <property type="molecule type" value="Genomic_DNA"/>
</dbReference>